<comment type="caution">
    <text evidence="13">The sequence shown here is derived from an EMBL/GenBank/DDBJ whole genome shotgun (WGS) entry which is preliminary data.</text>
</comment>
<comment type="similarity">
    <text evidence="5">In the C-terminal section; belongs to the PRA-PH family.</text>
</comment>
<feature type="domain" description="Phosphoribosyl-AMP cyclohydrolase" evidence="12">
    <location>
        <begin position="32"/>
        <end position="105"/>
    </location>
</feature>
<evidence type="ECO:0000256" key="4">
    <source>
        <dbReference type="ARBA" id="ARBA00005204"/>
    </source>
</evidence>
<comment type="subunit">
    <text evidence="11">Homodimer.</text>
</comment>
<protein>
    <recommendedName>
        <fullName evidence="11">Phosphoribosyl-AMP cyclohydrolase</fullName>
        <shortName evidence="11">PRA-CH</shortName>
        <ecNumber evidence="11">3.5.4.19</ecNumber>
    </recommendedName>
</protein>
<reference evidence="13 14" key="1">
    <citation type="journal article" date="2015" name="Genome Announc.">
        <title>Expanding the biotechnology potential of lactobacilli through comparative genomics of 213 strains and associated genera.</title>
        <authorList>
            <person name="Sun Z."/>
            <person name="Harris H.M."/>
            <person name="McCann A."/>
            <person name="Guo C."/>
            <person name="Argimon S."/>
            <person name="Zhang W."/>
            <person name="Yang X."/>
            <person name="Jeffery I.B."/>
            <person name="Cooney J.C."/>
            <person name="Kagawa T.F."/>
            <person name="Liu W."/>
            <person name="Song Y."/>
            <person name="Salvetti E."/>
            <person name="Wrobel A."/>
            <person name="Rasinkangas P."/>
            <person name="Parkhill J."/>
            <person name="Rea M.C."/>
            <person name="O'Sullivan O."/>
            <person name="Ritari J."/>
            <person name="Douillard F.P."/>
            <person name="Paul Ross R."/>
            <person name="Yang R."/>
            <person name="Briner A.E."/>
            <person name="Felis G.E."/>
            <person name="de Vos W.M."/>
            <person name="Barrangou R."/>
            <person name="Klaenhammer T.R."/>
            <person name="Caufield P.W."/>
            <person name="Cui Y."/>
            <person name="Zhang H."/>
            <person name="O'Toole P.W."/>
        </authorList>
    </citation>
    <scope>NUCLEOTIDE SEQUENCE [LARGE SCALE GENOMIC DNA]</scope>
    <source>
        <strain evidence="13 14">DSM 18527</strain>
    </source>
</reference>
<dbReference type="InterPro" id="IPR038019">
    <property type="entry name" value="PRib_AMP_CycHydrolase_sf"/>
</dbReference>
<comment type="similarity">
    <text evidence="6">In the N-terminal section; belongs to the PRA-CH family.</text>
</comment>
<dbReference type="GO" id="GO:0000105">
    <property type="term" value="P:L-histidine biosynthetic process"/>
    <property type="evidence" value="ECO:0007669"/>
    <property type="project" value="UniProtKB-UniRule"/>
</dbReference>
<evidence type="ECO:0000256" key="2">
    <source>
        <dbReference type="ARBA" id="ARBA00001460"/>
    </source>
</evidence>
<evidence type="ECO:0000256" key="6">
    <source>
        <dbReference type="ARBA" id="ARBA00008299"/>
    </source>
</evidence>
<dbReference type="EC" id="3.5.4.19" evidence="11"/>
<comment type="pathway">
    <text evidence="3 11">Amino-acid biosynthesis; L-histidine biosynthesis; L-histidine from 5-phospho-alpha-D-ribose 1-diphosphate: step 3/9.</text>
</comment>
<evidence type="ECO:0000256" key="10">
    <source>
        <dbReference type="ARBA" id="ARBA00023102"/>
    </source>
</evidence>
<feature type="binding site" evidence="11">
    <location>
        <position position="81"/>
    </location>
    <ligand>
        <name>Mg(2+)</name>
        <dbReference type="ChEBI" id="CHEBI:18420"/>
    </ligand>
</feature>
<dbReference type="RefSeq" id="WP_035455790.1">
    <property type="nucleotide sequence ID" value="NZ_AZGA01000054.1"/>
</dbReference>
<dbReference type="HAMAP" id="MF_01021">
    <property type="entry name" value="HisI"/>
    <property type="match status" value="1"/>
</dbReference>
<dbReference type="Pfam" id="PF01502">
    <property type="entry name" value="PRA-CH"/>
    <property type="match status" value="1"/>
</dbReference>
<keyword evidence="7 11" id="KW-0963">Cytoplasm</keyword>
<comment type="cofactor">
    <cofactor evidence="11">
        <name>Mg(2+)</name>
        <dbReference type="ChEBI" id="CHEBI:18420"/>
    </cofactor>
    <text evidence="11">Binds 1 Mg(2+) ion per subunit.</text>
</comment>
<keyword evidence="8 11" id="KW-0028">Amino-acid biosynthesis</keyword>
<comment type="pathway">
    <text evidence="4">Amino-acid biosynthesis; L-histidine biosynthesis; L-histidine from 5-phospho-alpha-D-ribose 1-diphosphate: step 2/9.</text>
</comment>
<comment type="subcellular location">
    <subcellularLocation>
        <location evidence="11">Cytoplasm</location>
    </subcellularLocation>
</comment>
<proteinExistence type="inferred from homology"/>
<keyword evidence="11" id="KW-0862">Zinc</keyword>
<keyword evidence="11" id="KW-0460">Magnesium</keyword>
<dbReference type="SUPFAM" id="SSF141734">
    <property type="entry name" value="HisI-like"/>
    <property type="match status" value="1"/>
</dbReference>
<dbReference type="UniPathway" id="UPA00031">
    <property type="reaction ID" value="UER00008"/>
</dbReference>
<comment type="similarity">
    <text evidence="11">Belongs to the PRA-CH family.</text>
</comment>
<evidence type="ECO:0000256" key="8">
    <source>
        <dbReference type="ARBA" id="ARBA00022605"/>
    </source>
</evidence>
<evidence type="ECO:0000313" key="13">
    <source>
        <dbReference type="EMBL" id="KRM33401.1"/>
    </source>
</evidence>
<evidence type="ECO:0000256" key="5">
    <source>
        <dbReference type="ARBA" id="ARBA00007731"/>
    </source>
</evidence>
<dbReference type="GO" id="GO:0004635">
    <property type="term" value="F:phosphoribosyl-AMP cyclohydrolase activity"/>
    <property type="evidence" value="ECO:0007669"/>
    <property type="project" value="UniProtKB-UniRule"/>
</dbReference>
<dbReference type="STRING" id="1423734.FC83_GL002970"/>
<dbReference type="EMBL" id="AZGA01000054">
    <property type="protein sequence ID" value="KRM33401.1"/>
    <property type="molecule type" value="Genomic_DNA"/>
</dbReference>
<feature type="binding site" evidence="11">
    <location>
        <position position="80"/>
    </location>
    <ligand>
        <name>Zn(2+)</name>
        <dbReference type="ChEBI" id="CHEBI:29105"/>
        <note>ligand shared between dimeric partners</note>
    </ligand>
</feature>
<dbReference type="FunFam" id="3.10.20.810:FF:000001">
    <property type="entry name" value="Histidine biosynthesis bifunctional protein HisIE"/>
    <property type="match status" value="1"/>
</dbReference>
<keyword evidence="10 11" id="KW-0368">Histidine biosynthesis</keyword>
<comment type="function">
    <text evidence="11">Catalyzes the hydrolysis of the adenine ring of phosphoribosyl-AMP.</text>
</comment>
<sequence length="115" mass="12557">MKASALPLDFTKIPGGLATAVVQDAKTQQVLMVAYVNAASWAKTLATGETWFWSRSRQELWHKGATSGNTQKVVAIQVDCDADTVLLKVDPAGPACHTGHTSCFYRDITDFDRKE</sequence>
<evidence type="ECO:0000256" key="3">
    <source>
        <dbReference type="ARBA" id="ARBA00005169"/>
    </source>
</evidence>
<dbReference type="Gene3D" id="3.10.20.810">
    <property type="entry name" value="Phosphoribosyl-AMP cyclohydrolase"/>
    <property type="match status" value="1"/>
</dbReference>
<comment type="cofactor">
    <cofactor evidence="11">
        <name>Zn(2+)</name>
        <dbReference type="ChEBI" id="CHEBI:29105"/>
    </cofactor>
    <text evidence="11">Binds 1 zinc ion per subunit.</text>
</comment>
<evidence type="ECO:0000256" key="9">
    <source>
        <dbReference type="ARBA" id="ARBA00022801"/>
    </source>
</evidence>
<accession>X0PUH3</accession>
<evidence type="ECO:0000313" key="14">
    <source>
        <dbReference type="Proteomes" id="UP000051236"/>
    </source>
</evidence>
<organism evidence="13 14">
    <name type="scientific">Agrilactobacillus composti DSM 18527 = JCM 14202</name>
    <dbReference type="NCBI Taxonomy" id="1423734"/>
    <lineage>
        <taxon>Bacteria</taxon>
        <taxon>Bacillati</taxon>
        <taxon>Bacillota</taxon>
        <taxon>Bacilli</taxon>
        <taxon>Lactobacillales</taxon>
        <taxon>Lactobacillaceae</taxon>
        <taxon>Agrilactobacillus</taxon>
    </lineage>
</organism>
<gene>
    <name evidence="11" type="primary">hisI</name>
    <name evidence="13" type="ORF">FC83_GL002970</name>
</gene>
<evidence type="ECO:0000259" key="12">
    <source>
        <dbReference type="Pfam" id="PF01502"/>
    </source>
</evidence>
<dbReference type="OrthoDB" id="9795769at2"/>
<feature type="binding site" evidence="11">
    <location>
        <position position="79"/>
    </location>
    <ligand>
        <name>Mg(2+)</name>
        <dbReference type="ChEBI" id="CHEBI:18420"/>
    </ligand>
</feature>
<dbReference type="PANTHER" id="PTHR42945:SF1">
    <property type="entry name" value="HISTIDINE BIOSYNTHESIS BIFUNCTIONAL PROTEIN HIS7"/>
    <property type="match status" value="1"/>
</dbReference>
<comment type="catalytic activity">
    <reaction evidence="1 11">
        <text>1-(5-phospho-beta-D-ribosyl)-5'-AMP + H2O = 1-(5-phospho-beta-D-ribosyl)-5-[(5-phospho-beta-D-ribosylamino)methylideneamino]imidazole-4-carboxamide</text>
        <dbReference type="Rhea" id="RHEA:20049"/>
        <dbReference type="ChEBI" id="CHEBI:15377"/>
        <dbReference type="ChEBI" id="CHEBI:58435"/>
        <dbReference type="ChEBI" id="CHEBI:59457"/>
        <dbReference type="EC" id="3.5.4.19"/>
    </reaction>
</comment>
<keyword evidence="11" id="KW-0479">Metal-binding</keyword>
<dbReference type="GO" id="GO:0008270">
    <property type="term" value="F:zinc ion binding"/>
    <property type="evidence" value="ECO:0007669"/>
    <property type="project" value="UniProtKB-UniRule"/>
</dbReference>
<dbReference type="eggNOG" id="COG0139">
    <property type="taxonomic scope" value="Bacteria"/>
</dbReference>
<dbReference type="GO" id="GO:0005737">
    <property type="term" value="C:cytoplasm"/>
    <property type="evidence" value="ECO:0007669"/>
    <property type="project" value="UniProtKB-SubCell"/>
</dbReference>
<dbReference type="GO" id="GO:0000287">
    <property type="term" value="F:magnesium ion binding"/>
    <property type="evidence" value="ECO:0007669"/>
    <property type="project" value="UniProtKB-UniRule"/>
</dbReference>
<keyword evidence="9 11" id="KW-0378">Hydrolase</keyword>
<dbReference type="AlphaFoldDB" id="X0PUH3"/>
<dbReference type="NCBIfam" id="NF000768">
    <property type="entry name" value="PRK00051.1"/>
    <property type="match status" value="1"/>
</dbReference>
<dbReference type="Proteomes" id="UP000051236">
    <property type="component" value="Unassembled WGS sequence"/>
</dbReference>
<feature type="binding site" evidence="11">
    <location>
        <position position="103"/>
    </location>
    <ligand>
        <name>Zn(2+)</name>
        <dbReference type="ChEBI" id="CHEBI:29105"/>
        <note>ligand shared between dimeric partners</note>
    </ligand>
</feature>
<evidence type="ECO:0000256" key="11">
    <source>
        <dbReference type="HAMAP-Rule" id="MF_01021"/>
    </source>
</evidence>
<dbReference type="InterPro" id="IPR026660">
    <property type="entry name" value="PRA-CH"/>
</dbReference>
<dbReference type="PANTHER" id="PTHR42945">
    <property type="entry name" value="HISTIDINE BIOSYNTHESIS BIFUNCTIONAL PROTEIN"/>
    <property type="match status" value="1"/>
</dbReference>
<name>X0PUH3_9LACO</name>
<evidence type="ECO:0000256" key="7">
    <source>
        <dbReference type="ARBA" id="ARBA00022490"/>
    </source>
</evidence>
<evidence type="ECO:0000256" key="1">
    <source>
        <dbReference type="ARBA" id="ARBA00000024"/>
    </source>
</evidence>
<dbReference type="InterPro" id="IPR002496">
    <property type="entry name" value="PRib_AMP_CycHydrolase_dom"/>
</dbReference>
<dbReference type="PATRIC" id="fig|1423734.3.peg.3019"/>
<comment type="catalytic activity">
    <reaction evidence="2">
        <text>1-(5-phospho-beta-D-ribosyl)-ATP + H2O = 1-(5-phospho-beta-D-ribosyl)-5'-AMP + diphosphate + H(+)</text>
        <dbReference type="Rhea" id="RHEA:22828"/>
        <dbReference type="ChEBI" id="CHEBI:15377"/>
        <dbReference type="ChEBI" id="CHEBI:15378"/>
        <dbReference type="ChEBI" id="CHEBI:33019"/>
        <dbReference type="ChEBI" id="CHEBI:59457"/>
        <dbReference type="ChEBI" id="CHEBI:73183"/>
        <dbReference type="EC" id="3.6.1.31"/>
    </reaction>
</comment>
<feature type="binding site" evidence="11">
    <location>
        <position position="83"/>
    </location>
    <ligand>
        <name>Mg(2+)</name>
        <dbReference type="ChEBI" id="CHEBI:18420"/>
    </ligand>
</feature>
<dbReference type="GO" id="GO:0004636">
    <property type="term" value="F:phosphoribosyl-ATP diphosphatase activity"/>
    <property type="evidence" value="ECO:0007669"/>
    <property type="project" value="UniProtKB-EC"/>
</dbReference>
<keyword evidence="14" id="KW-1185">Reference proteome</keyword>
<feature type="binding site" evidence="11">
    <location>
        <position position="96"/>
    </location>
    <ligand>
        <name>Zn(2+)</name>
        <dbReference type="ChEBI" id="CHEBI:29105"/>
        <note>ligand shared between dimeric partners</note>
    </ligand>
</feature>